<evidence type="ECO:0000256" key="5">
    <source>
        <dbReference type="ARBA" id="ARBA00022801"/>
    </source>
</evidence>
<evidence type="ECO:0000256" key="3">
    <source>
        <dbReference type="ARBA" id="ARBA00022723"/>
    </source>
</evidence>
<accession>B0DNV2</accession>
<evidence type="ECO:0000256" key="2">
    <source>
        <dbReference type="ARBA" id="ARBA00022670"/>
    </source>
</evidence>
<dbReference type="PANTHER" id="PTHR47466">
    <property type="match status" value="1"/>
</dbReference>
<feature type="chain" id="PRO_5002749181" evidence="9">
    <location>
        <begin position="21"/>
        <end position="293"/>
    </location>
</feature>
<evidence type="ECO:0000256" key="6">
    <source>
        <dbReference type="ARBA" id="ARBA00022833"/>
    </source>
</evidence>
<keyword evidence="3" id="KW-0479">Metal-binding</keyword>
<keyword evidence="6" id="KW-0862">Zinc</keyword>
<feature type="domain" description="Peptidase M43 pregnancy-associated plasma-A" evidence="10">
    <location>
        <begin position="199"/>
        <end position="285"/>
    </location>
</feature>
<dbReference type="GO" id="GO:0046872">
    <property type="term" value="F:metal ion binding"/>
    <property type="evidence" value="ECO:0007669"/>
    <property type="project" value="UniProtKB-KW"/>
</dbReference>
<gene>
    <name evidence="11" type="ORF">LACBIDRAFT_295167</name>
</gene>
<dbReference type="InterPro" id="IPR024079">
    <property type="entry name" value="MetalloPept_cat_dom_sf"/>
</dbReference>
<dbReference type="OrthoDB" id="536211at2759"/>
<dbReference type="AlphaFoldDB" id="B0DNV2"/>
<keyword evidence="8" id="KW-1015">Disulfide bond</keyword>
<sequence>MLSSIHVVSGLICLLPLVLGAVSQAQVDANAPSRQCGSEISSEKAAEYEHRFDLDRTSQVLIESETSVNAPINVWFHVVAQNKSIEGGWVPKEQVNSQMNVLNADYEPTGLKFVLAGVDYTINQDWFMNGGPQTTQQTQMKAKLRIGGAADLNLYSVDFSGDWMGLLGYSTFPVAYSNAPKDDGVVVLYTSLPGGTTPSFNLGRTVTHEVGHWVGLYHTFQGGCEAPGDGVSDTPYEGTPTRGCPATKDTCSQAGVDPIHNYMDYSVDSCLNQFTNGQAERMKSQIRTYRGIS</sequence>
<dbReference type="InterPro" id="IPR008754">
    <property type="entry name" value="Peptidase_M43"/>
</dbReference>
<dbReference type="GeneID" id="6081218"/>
<dbReference type="HOGENOM" id="CLU_048726_1_0_1"/>
<comment type="similarity">
    <text evidence="1">Belongs to the peptidase M43B family.</text>
</comment>
<keyword evidence="2" id="KW-0645">Protease</keyword>
<keyword evidence="5" id="KW-0378">Hydrolase</keyword>
<proteinExistence type="inferred from homology"/>
<protein>
    <submittedName>
        <fullName evidence="11">Predicted protein</fullName>
    </submittedName>
</protein>
<dbReference type="GO" id="GO:0006508">
    <property type="term" value="P:proteolysis"/>
    <property type="evidence" value="ECO:0007669"/>
    <property type="project" value="UniProtKB-KW"/>
</dbReference>
<dbReference type="KEGG" id="lbc:LACBIDRAFT_295167"/>
<feature type="signal peptide" evidence="9">
    <location>
        <begin position="1"/>
        <end position="20"/>
    </location>
</feature>
<evidence type="ECO:0000256" key="8">
    <source>
        <dbReference type="ARBA" id="ARBA00023157"/>
    </source>
</evidence>
<name>B0DNV2_LACBS</name>
<dbReference type="CDD" id="cd04275">
    <property type="entry name" value="ZnMc_pappalysin_like"/>
    <property type="match status" value="1"/>
</dbReference>
<keyword evidence="4 9" id="KW-0732">Signal</keyword>
<dbReference type="MEROPS" id="M43.008"/>
<keyword evidence="12" id="KW-1185">Reference proteome</keyword>
<evidence type="ECO:0000256" key="4">
    <source>
        <dbReference type="ARBA" id="ARBA00022729"/>
    </source>
</evidence>
<evidence type="ECO:0000313" key="11">
    <source>
        <dbReference type="EMBL" id="EDR03790.1"/>
    </source>
</evidence>
<dbReference type="PANTHER" id="PTHR47466:SF1">
    <property type="entry name" value="METALLOPROTEASE MEP1 (AFU_ORTHOLOGUE AFUA_1G07730)-RELATED"/>
    <property type="match status" value="1"/>
</dbReference>
<evidence type="ECO:0000259" key="10">
    <source>
        <dbReference type="Pfam" id="PF05572"/>
    </source>
</evidence>
<organism evidence="12">
    <name type="scientific">Laccaria bicolor (strain S238N-H82 / ATCC MYA-4686)</name>
    <name type="common">Bicoloured deceiver</name>
    <name type="synonym">Laccaria laccata var. bicolor</name>
    <dbReference type="NCBI Taxonomy" id="486041"/>
    <lineage>
        <taxon>Eukaryota</taxon>
        <taxon>Fungi</taxon>
        <taxon>Dikarya</taxon>
        <taxon>Basidiomycota</taxon>
        <taxon>Agaricomycotina</taxon>
        <taxon>Agaricomycetes</taxon>
        <taxon>Agaricomycetidae</taxon>
        <taxon>Agaricales</taxon>
        <taxon>Agaricineae</taxon>
        <taxon>Hydnangiaceae</taxon>
        <taxon>Laccaria</taxon>
    </lineage>
</organism>
<dbReference type="RefSeq" id="XP_001885643.1">
    <property type="nucleotide sequence ID" value="XM_001885608.1"/>
</dbReference>
<dbReference type="InParanoid" id="B0DNV2"/>
<evidence type="ECO:0000256" key="1">
    <source>
        <dbReference type="ARBA" id="ARBA00008721"/>
    </source>
</evidence>
<evidence type="ECO:0000256" key="7">
    <source>
        <dbReference type="ARBA" id="ARBA00023049"/>
    </source>
</evidence>
<evidence type="ECO:0000313" key="12">
    <source>
        <dbReference type="Proteomes" id="UP000001194"/>
    </source>
</evidence>
<evidence type="ECO:0000256" key="9">
    <source>
        <dbReference type="SAM" id="SignalP"/>
    </source>
</evidence>
<dbReference type="SUPFAM" id="SSF55486">
    <property type="entry name" value="Metalloproteases ('zincins'), catalytic domain"/>
    <property type="match status" value="1"/>
</dbReference>
<dbReference type="Proteomes" id="UP000001194">
    <property type="component" value="Unassembled WGS sequence"/>
</dbReference>
<keyword evidence="7" id="KW-0482">Metalloprotease</keyword>
<dbReference type="Pfam" id="PF05572">
    <property type="entry name" value="Peptidase_M43"/>
    <property type="match status" value="1"/>
</dbReference>
<dbReference type="EMBL" id="DS547122">
    <property type="protein sequence ID" value="EDR03790.1"/>
    <property type="molecule type" value="Genomic_DNA"/>
</dbReference>
<reference evidence="11 12" key="1">
    <citation type="journal article" date="2008" name="Nature">
        <title>The genome of Laccaria bicolor provides insights into mycorrhizal symbiosis.</title>
        <authorList>
            <person name="Martin F."/>
            <person name="Aerts A."/>
            <person name="Ahren D."/>
            <person name="Brun A."/>
            <person name="Danchin E.G.J."/>
            <person name="Duchaussoy F."/>
            <person name="Gibon J."/>
            <person name="Kohler A."/>
            <person name="Lindquist E."/>
            <person name="Pereda V."/>
            <person name="Salamov A."/>
            <person name="Shapiro H.J."/>
            <person name="Wuyts J."/>
            <person name="Blaudez D."/>
            <person name="Buee M."/>
            <person name="Brokstein P."/>
            <person name="Canbaeck B."/>
            <person name="Cohen D."/>
            <person name="Courty P.E."/>
            <person name="Coutinho P.M."/>
            <person name="Delaruelle C."/>
            <person name="Detter J.C."/>
            <person name="Deveau A."/>
            <person name="DiFazio S."/>
            <person name="Duplessis S."/>
            <person name="Fraissinet-Tachet L."/>
            <person name="Lucic E."/>
            <person name="Frey-Klett P."/>
            <person name="Fourrey C."/>
            <person name="Feussner I."/>
            <person name="Gay G."/>
            <person name="Grimwood J."/>
            <person name="Hoegger P.J."/>
            <person name="Jain P."/>
            <person name="Kilaru S."/>
            <person name="Labbe J."/>
            <person name="Lin Y.C."/>
            <person name="Legue V."/>
            <person name="Le Tacon F."/>
            <person name="Marmeisse R."/>
            <person name="Melayah D."/>
            <person name="Montanini B."/>
            <person name="Muratet M."/>
            <person name="Nehls U."/>
            <person name="Niculita-Hirzel H."/>
            <person name="Oudot-Le Secq M.P."/>
            <person name="Peter M."/>
            <person name="Quesneville H."/>
            <person name="Rajashekar B."/>
            <person name="Reich M."/>
            <person name="Rouhier N."/>
            <person name="Schmutz J."/>
            <person name="Yin T."/>
            <person name="Chalot M."/>
            <person name="Henrissat B."/>
            <person name="Kuees U."/>
            <person name="Lucas S."/>
            <person name="Van de Peer Y."/>
            <person name="Podila G.K."/>
            <person name="Polle A."/>
            <person name="Pukkila P.J."/>
            <person name="Richardson P.M."/>
            <person name="Rouze P."/>
            <person name="Sanders I.R."/>
            <person name="Stajich J.E."/>
            <person name="Tunlid A."/>
            <person name="Tuskan G."/>
            <person name="Grigoriev I.V."/>
        </authorList>
    </citation>
    <scope>NUCLEOTIDE SEQUENCE [LARGE SCALE GENOMIC DNA]</scope>
    <source>
        <strain evidence="12">S238N-H82 / ATCC MYA-4686</strain>
    </source>
</reference>
<dbReference type="GO" id="GO:0008237">
    <property type="term" value="F:metallopeptidase activity"/>
    <property type="evidence" value="ECO:0007669"/>
    <property type="project" value="UniProtKB-KW"/>
</dbReference>
<dbReference type="Gene3D" id="3.40.390.10">
    <property type="entry name" value="Collagenase (Catalytic Domain)"/>
    <property type="match status" value="1"/>
</dbReference>